<dbReference type="KEGG" id="pphe:PP2015_1175"/>
<accession>A0A0S2K092</accession>
<dbReference type="EMBL" id="CP013187">
    <property type="protein sequence ID" value="ALO41691.1"/>
    <property type="molecule type" value="Genomic_DNA"/>
</dbReference>
<dbReference type="AlphaFoldDB" id="A0A0S2K092"/>
<dbReference type="Proteomes" id="UP000061457">
    <property type="component" value="Chromosome I"/>
</dbReference>
<keyword evidence="1" id="KW-0812">Transmembrane</keyword>
<evidence type="ECO:0000256" key="1">
    <source>
        <dbReference type="SAM" id="Phobius"/>
    </source>
</evidence>
<reference evidence="2 3" key="1">
    <citation type="submission" date="2015-11" db="EMBL/GenBank/DDBJ databases">
        <authorList>
            <person name="Zhang Y."/>
            <person name="Guo Z."/>
        </authorList>
    </citation>
    <scope>NUCLEOTIDE SEQUENCE [LARGE SCALE GENOMIC DNA]</scope>
    <source>
        <strain evidence="2 3">KCTC 12086</strain>
    </source>
</reference>
<feature type="transmembrane region" description="Helical" evidence="1">
    <location>
        <begin position="81"/>
        <end position="101"/>
    </location>
</feature>
<organism evidence="2 3">
    <name type="scientific">Pseudoalteromonas phenolica</name>
    <dbReference type="NCBI Taxonomy" id="161398"/>
    <lineage>
        <taxon>Bacteria</taxon>
        <taxon>Pseudomonadati</taxon>
        <taxon>Pseudomonadota</taxon>
        <taxon>Gammaproteobacteria</taxon>
        <taxon>Alteromonadales</taxon>
        <taxon>Pseudoalteromonadaceae</taxon>
        <taxon>Pseudoalteromonas</taxon>
    </lineage>
</organism>
<evidence type="ECO:0000313" key="3">
    <source>
        <dbReference type="Proteomes" id="UP000061457"/>
    </source>
</evidence>
<dbReference type="PATRIC" id="fig|161398.10.peg.1197"/>
<keyword evidence="1" id="KW-0472">Membrane</keyword>
<feature type="transmembrane region" description="Helical" evidence="1">
    <location>
        <begin position="6"/>
        <end position="30"/>
    </location>
</feature>
<gene>
    <name evidence="2" type="ORF">PP2015_1175</name>
</gene>
<proteinExistence type="predicted"/>
<name>A0A0S2K092_9GAMM</name>
<evidence type="ECO:0000313" key="2">
    <source>
        <dbReference type="EMBL" id="ALO41691.1"/>
    </source>
</evidence>
<feature type="transmembrane region" description="Helical" evidence="1">
    <location>
        <begin position="113"/>
        <end position="132"/>
    </location>
</feature>
<dbReference type="RefSeq" id="WP_058029408.1">
    <property type="nucleotide sequence ID" value="NZ_CP013187.1"/>
</dbReference>
<keyword evidence="3" id="KW-1185">Reference proteome</keyword>
<keyword evidence="1" id="KW-1133">Transmembrane helix</keyword>
<dbReference type="STRING" id="161398.PP2015_1175"/>
<sequence length="139" mass="15244">MNIFLIVAGSLSALAALMHLGCIYFGAPWYRFFGAGEQMAKLAEQGSNKPAVITSGIVFMLLIWSTYAFSAAGLITKLPLIKIALILITLIYTARGVAGFFFISNPMGRSSEFWIWSSLICLSFGLVHFIGLKQQWANL</sequence>
<feature type="transmembrane region" description="Helical" evidence="1">
    <location>
        <begin position="51"/>
        <end position="75"/>
    </location>
</feature>
<dbReference type="OrthoDB" id="5457135at2"/>
<protein>
    <submittedName>
        <fullName evidence="2">Putative membrane protein</fullName>
    </submittedName>
</protein>